<accession>A0A9R1XWB0</accession>
<evidence type="ECO:0000313" key="2">
    <source>
        <dbReference type="Proteomes" id="UP000235145"/>
    </source>
</evidence>
<protein>
    <submittedName>
        <fullName evidence="1">Uncharacterized protein</fullName>
    </submittedName>
</protein>
<proteinExistence type="predicted"/>
<gene>
    <name evidence="1" type="ORF">LSAT_V11C200066700</name>
</gene>
<dbReference type="Proteomes" id="UP000235145">
    <property type="component" value="Unassembled WGS sequence"/>
</dbReference>
<dbReference type="EMBL" id="NBSK02000002">
    <property type="protein sequence ID" value="KAJ0224104.1"/>
    <property type="molecule type" value="Genomic_DNA"/>
</dbReference>
<evidence type="ECO:0000313" key="1">
    <source>
        <dbReference type="EMBL" id="KAJ0224104.1"/>
    </source>
</evidence>
<reference evidence="1 2" key="1">
    <citation type="journal article" date="2017" name="Nat. Commun.">
        <title>Genome assembly with in vitro proximity ligation data and whole-genome triplication in lettuce.</title>
        <authorList>
            <person name="Reyes-Chin-Wo S."/>
            <person name="Wang Z."/>
            <person name="Yang X."/>
            <person name="Kozik A."/>
            <person name="Arikit S."/>
            <person name="Song C."/>
            <person name="Xia L."/>
            <person name="Froenicke L."/>
            <person name="Lavelle D.O."/>
            <person name="Truco M.J."/>
            <person name="Xia R."/>
            <person name="Zhu S."/>
            <person name="Xu C."/>
            <person name="Xu H."/>
            <person name="Xu X."/>
            <person name="Cox K."/>
            <person name="Korf I."/>
            <person name="Meyers B.C."/>
            <person name="Michelmore R.W."/>
        </authorList>
    </citation>
    <scope>NUCLEOTIDE SEQUENCE [LARGE SCALE GENOMIC DNA]</scope>
    <source>
        <strain evidence="2">cv. Salinas</strain>
        <tissue evidence="1">Seedlings</tissue>
    </source>
</reference>
<name>A0A9R1XWB0_LACSA</name>
<sequence>MVYIRDFDSDYCNVRVRICKRHHIYMNLIYAAGQESEVFKEAIVRMFEGMGPKDLKVDVLRQNWETHKNIDVIRSAYIREFFDLGMSFLCDAGDKDHLEANSLLGMILIA</sequence>
<comment type="caution">
    <text evidence="1">The sequence shown here is derived from an EMBL/GenBank/DDBJ whole genome shotgun (WGS) entry which is preliminary data.</text>
</comment>
<organism evidence="1 2">
    <name type="scientific">Lactuca sativa</name>
    <name type="common">Garden lettuce</name>
    <dbReference type="NCBI Taxonomy" id="4236"/>
    <lineage>
        <taxon>Eukaryota</taxon>
        <taxon>Viridiplantae</taxon>
        <taxon>Streptophyta</taxon>
        <taxon>Embryophyta</taxon>
        <taxon>Tracheophyta</taxon>
        <taxon>Spermatophyta</taxon>
        <taxon>Magnoliopsida</taxon>
        <taxon>eudicotyledons</taxon>
        <taxon>Gunneridae</taxon>
        <taxon>Pentapetalae</taxon>
        <taxon>asterids</taxon>
        <taxon>campanulids</taxon>
        <taxon>Asterales</taxon>
        <taxon>Asteraceae</taxon>
        <taxon>Cichorioideae</taxon>
        <taxon>Cichorieae</taxon>
        <taxon>Lactucinae</taxon>
        <taxon>Lactuca</taxon>
    </lineage>
</organism>
<keyword evidence="2" id="KW-1185">Reference proteome</keyword>
<dbReference type="AlphaFoldDB" id="A0A9R1XWB0"/>